<evidence type="ECO:0000313" key="1">
    <source>
        <dbReference type="EMBL" id="GJE73753.1"/>
    </source>
</evidence>
<protein>
    <recommendedName>
        <fullName evidence="3">DUF1254 domain-containing protein</fullName>
    </recommendedName>
</protein>
<accession>A0ABQ4UNH0</accession>
<reference evidence="1" key="1">
    <citation type="journal article" date="2021" name="Front. Microbiol.">
        <title>Comprehensive Comparative Genomics and Phenotyping of Methylobacterium Species.</title>
        <authorList>
            <person name="Alessa O."/>
            <person name="Ogura Y."/>
            <person name="Fujitani Y."/>
            <person name="Takami H."/>
            <person name="Hayashi T."/>
            <person name="Sahin N."/>
            <person name="Tani A."/>
        </authorList>
    </citation>
    <scope>NUCLEOTIDE SEQUENCE</scope>
    <source>
        <strain evidence="1">DSM 14458</strain>
    </source>
</reference>
<comment type="caution">
    <text evidence="1">The sequence shown here is derived from an EMBL/GenBank/DDBJ whole genome shotgun (WGS) entry which is preliminary data.</text>
</comment>
<evidence type="ECO:0008006" key="3">
    <source>
        <dbReference type="Google" id="ProtNLM"/>
    </source>
</evidence>
<dbReference type="Proteomes" id="UP001055093">
    <property type="component" value="Unassembled WGS sequence"/>
</dbReference>
<proteinExistence type="predicted"/>
<reference evidence="1" key="2">
    <citation type="submission" date="2021-08" db="EMBL/GenBank/DDBJ databases">
        <authorList>
            <person name="Tani A."/>
            <person name="Ola A."/>
            <person name="Ogura Y."/>
            <person name="Katsura K."/>
            <person name="Hayashi T."/>
        </authorList>
    </citation>
    <scope>NUCLEOTIDE SEQUENCE</scope>
    <source>
        <strain evidence="1">DSM 14458</strain>
    </source>
</reference>
<sequence>MRRGPFLLATAAGLVLAGLVHVATVLAIPRFAESDAFSRAQASETLDHPLRIHGLSGEAPPQESWLPNPDPAVSVGVCSYDLDDGPMRVSAQAGTLMLSVSVHARRGAFYALTDQAAVRGGLDLVVMTRAQLDEALANDVAGEVTRDVRIVAPARRGFAVVRVIAALPSQRAAADAAVQAVGCTIDSPAEPTAEDGKG</sequence>
<evidence type="ECO:0000313" key="2">
    <source>
        <dbReference type="Proteomes" id="UP001055093"/>
    </source>
</evidence>
<keyword evidence="2" id="KW-1185">Reference proteome</keyword>
<organism evidence="1 2">
    <name type="scientific">Methylorubrum suomiense</name>
    <dbReference type="NCBI Taxonomy" id="144191"/>
    <lineage>
        <taxon>Bacteria</taxon>
        <taxon>Pseudomonadati</taxon>
        <taxon>Pseudomonadota</taxon>
        <taxon>Alphaproteobacteria</taxon>
        <taxon>Hyphomicrobiales</taxon>
        <taxon>Methylobacteriaceae</taxon>
        <taxon>Methylorubrum</taxon>
    </lineage>
</organism>
<dbReference type="RefSeq" id="WP_373324328.1">
    <property type="nucleotide sequence ID" value="NZ_BPRE01000001.1"/>
</dbReference>
<gene>
    <name evidence="1" type="ORF">BGCPKDLD_0320</name>
</gene>
<name>A0ABQ4UNH0_9HYPH</name>
<dbReference type="EMBL" id="BPRE01000001">
    <property type="protein sequence ID" value="GJE73753.1"/>
    <property type="molecule type" value="Genomic_DNA"/>
</dbReference>